<keyword evidence="5" id="KW-0276">Fatty acid metabolism</keyword>
<dbReference type="Gene3D" id="3.40.47.10">
    <property type="match status" value="1"/>
</dbReference>
<dbReference type="RefSeq" id="WP_039210192.1">
    <property type="nucleotide sequence ID" value="NZ_JSCE01000192.1"/>
</dbReference>
<keyword evidence="3" id="KW-0444">Lipid biosynthesis</keyword>
<name>A0A0B2JT43_9FIRM</name>
<dbReference type="InterPro" id="IPR016039">
    <property type="entry name" value="Thiolase-like"/>
</dbReference>
<keyword evidence="7" id="KW-0275">Fatty acid biosynthesis</keyword>
<dbReference type="EMBL" id="JSCE01000192">
    <property type="protein sequence ID" value="KHM51510.1"/>
    <property type="molecule type" value="Genomic_DNA"/>
</dbReference>
<evidence type="ECO:0000259" key="9">
    <source>
        <dbReference type="Pfam" id="PF08541"/>
    </source>
</evidence>
<dbReference type="SUPFAM" id="SSF53901">
    <property type="entry name" value="Thiolase-like"/>
    <property type="match status" value="1"/>
</dbReference>
<evidence type="ECO:0000256" key="8">
    <source>
        <dbReference type="ARBA" id="ARBA00023268"/>
    </source>
</evidence>
<evidence type="ECO:0000256" key="7">
    <source>
        <dbReference type="ARBA" id="ARBA00023160"/>
    </source>
</evidence>
<comment type="similarity">
    <text evidence="2">Belongs to the thiolase-like superfamily. FabH family.</text>
</comment>
<evidence type="ECO:0000256" key="2">
    <source>
        <dbReference type="ARBA" id="ARBA00008642"/>
    </source>
</evidence>
<keyword evidence="8" id="KW-0511">Multifunctional enzyme</keyword>
<evidence type="ECO:0000259" key="10">
    <source>
        <dbReference type="Pfam" id="PF08545"/>
    </source>
</evidence>
<keyword evidence="6" id="KW-0443">Lipid metabolism</keyword>
<feature type="domain" description="Beta-ketoacyl-[acyl-carrier-protein] synthase III C-terminal" evidence="9">
    <location>
        <begin position="236"/>
        <end position="324"/>
    </location>
</feature>
<feature type="domain" description="Beta-ketoacyl-[acyl-carrier-protein] synthase III N-terminal" evidence="10">
    <location>
        <begin position="96"/>
        <end position="175"/>
    </location>
</feature>
<evidence type="ECO:0000256" key="1">
    <source>
        <dbReference type="ARBA" id="ARBA00005189"/>
    </source>
</evidence>
<evidence type="ECO:0000256" key="6">
    <source>
        <dbReference type="ARBA" id="ARBA00023098"/>
    </source>
</evidence>
<evidence type="ECO:0000313" key="12">
    <source>
        <dbReference type="Proteomes" id="UP000030993"/>
    </source>
</evidence>
<reference evidence="11 12" key="1">
    <citation type="journal article" date="2013" name="PLoS ONE">
        <title>Identification and characterization of three novel lipases belonging to families II and V from Anaerovibrio lipolyticus 5ST.</title>
        <authorList>
            <person name="Prive F."/>
            <person name="Kaderbhai N.N."/>
            <person name="Girdwood S."/>
            <person name="Worgan H.J."/>
            <person name="Pinloche E."/>
            <person name="Scollan N.D."/>
            <person name="Huws S.A."/>
            <person name="Newbold C.J."/>
        </authorList>
    </citation>
    <scope>NUCLEOTIDE SEQUENCE [LARGE SCALE GENOMIC DNA]</scope>
    <source>
        <strain evidence="11 12">5S</strain>
    </source>
</reference>
<proteinExistence type="inferred from homology"/>
<keyword evidence="4" id="KW-0808">Transferase</keyword>
<comment type="pathway">
    <text evidence="1">Lipid metabolism.</text>
</comment>
<dbReference type="GO" id="GO:0006633">
    <property type="term" value="P:fatty acid biosynthetic process"/>
    <property type="evidence" value="ECO:0007669"/>
    <property type="project" value="UniProtKB-KW"/>
</dbReference>
<accession>A0A0B2JT43</accession>
<dbReference type="AlphaFoldDB" id="A0A0B2JT43"/>
<protein>
    <submittedName>
        <fullName evidence="11">3-oxoacyl-ACP synthase</fullName>
    </submittedName>
</protein>
<organism evidence="11 12">
    <name type="scientific">Anaerovibrio lipolyticus</name>
    <dbReference type="NCBI Taxonomy" id="82374"/>
    <lineage>
        <taxon>Bacteria</taxon>
        <taxon>Bacillati</taxon>
        <taxon>Bacillota</taxon>
        <taxon>Negativicutes</taxon>
        <taxon>Selenomonadales</taxon>
        <taxon>Selenomonadaceae</taxon>
        <taxon>Anaerovibrio</taxon>
    </lineage>
</organism>
<evidence type="ECO:0000256" key="4">
    <source>
        <dbReference type="ARBA" id="ARBA00022679"/>
    </source>
</evidence>
<dbReference type="InterPro" id="IPR013747">
    <property type="entry name" value="ACP_syn_III_C"/>
</dbReference>
<evidence type="ECO:0000256" key="3">
    <source>
        <dbReference type="ARBA" id="ARBA00022516"/>
    </source>
</evidence>
<dbReference type="Proteomes" id="UP000030993">
    <property type="component" value="Unassembled WGS sequence"/>
</dbReference>
<gene>
    <name evidence="11" type="ORF">NZ47_10230</name>
</gene>
<sequence>MKAYIERITYYLPEKVEENLNERLRVKTGIEYRHVAGGNETSSDMAVKAAEKLLADVSKENIDYVLFCSQSPDYYLPTTACIIQDRLGLSKNCGALDYNHGCTGYIYGLGLAKGLIESGQARNVLLLTAETYSKYINPEDHAVLPLFGDAATATLVVGKESDSEGLYGFKYGTDGSGYNNLIVPVGGARHPYQTTEIEKFADRYDNKRTNRNLFMDGGAIMDFALDVVPLSLNEILSANNLERTDIDYYVFHQANSFMLKSLQKICKLKNLPYWNDVQEYGNTVSNSIPIALADMMQKNATDKLHKVLLMGFGVGLSWGSCIVDLTEISII</sequence>
<dbReference type="Pfam" id="PF08541">
    <property type="entry name" value="ACP_syn_III_C"/>
    <property type="match status" value="1"/>
</dbReference>
<dbReference type="Pfam" id="PF08545">
    <property type="entry name" value="ACP_syn_III"/>
    <property type="match status" value="1"/>
</dbReference>
<keyword evidence="12" id="KW-1185">Reference proteome</keyword>
<comment type="caution">
    <text evidence="11">The sequence shown here is derived from an EMBL/GenBank/DDBJ whole genome shotgun (WGS) entry which is preliminary data.</text>
</comment>
<evidence type="ECO:0000313" key="11">
    <source>
        <dbReference type="EMBL" id="KHM51510.1"/>
    </source>
</evidence>
<dbReference type="PANTHER" id="PTHR43091:SF1">
    <property type="entry name" value="BETA-KETOACYL-[ACYL-CARRIER-PROTEIN] SYNTHASE III, CHLOROPLASTIC"/>
    <property type="match status" value="1"/>
</dbReference>
<dbReference type="GO" id="GO:0004315">
    <property type="term" value="F:3-oxoacyl-[acyl-carrier-protein] synthase activity"/>
    <property type="evidence" value="ECO:0007669"/>
    <property type="project" value="InterPro"/>
</dbReference>
<dbReference type="PANTHER" id="PTHR43091">
    <property type="entry name" value="3-OXOACYL-[ACYL-CARRIER-PROTEIN] SYNTHASE"/>
    <property type="match status" value="1"/>
</dbReference>
<dbReference type="CDD" id="cd00830">
    <property type="entry name" value="KAS_III"/>
    <property type="match status" value="1"/>
</dbReference>
<dbReference type="InterPro" id="IPR013751">
    <property type="entry name" value="ACP_syn_III_N"/>
</dbReference>
<evidence type="ECO:0000256" key="5">
    <source>
        <dbReference type="ARBA" id="ARBA00022832"/>
    </source>
</evidence>
<dbReference type="STRING" id="82374.NZ47_10230"/>